<dbReference type="NCBIfam" id="TIGR02532">
    <property type="entry name" value="IV_pilin_GFxxxE"/>
    <property type="match status" value="1"/>
</dbReference>
<gene>
    <name evidence="2" type="ORF">SAMN02745674_01163</name>
</gene>
<dbReference type="Pfam" id="PF07963">
    <property type="entry name" value="N_methyl"/>
    <property type="match status" value="1"/>
</dbReference>
<dbReference type="EMBL" id="FUXP01000003">
    <property type="protein sequence ID" value="SJZ90155.1"/>
    <property type="molecule type" value="Genomic_DNA"/>
</dbReference>
<evidence type="ECO:0000313" key="3">
    <source>
        <dbReference type="Proteomes" id="UP000190061"/>
    </source>
</evidence>
<keyword evidence="1" id="KW-0812">Transmembrane</keyword>
<dbReference type="AlphaFoldDB" id="A0A1T4PF15"/>
<dbReference type="Gene3D" id="3.30.700.10">
    <property type="entry name" value="Glycoprotein, Type 4 Pilin"/>
    <property type="match status" value="1"/>
</dbReference>
<dbReference type="STRING" id="1122188.SAMN02745674_01163"/>
<keyword evidence="1" id="KW-0472">Membrane</keyword>
<protein>
    <submittedName>
        <fullName evidence="2">Prepilin-type N-terminal cleavage/methylation domain-containing protein</fullName>
    </submittedName>
</protein>
<dbReference type="Proteomes" id="UP000190061">
    <property type="component" value="Unassembled WGS sequence"/>
</dbReference>
<dbReference type="InterPro" id="IPR012902">
    <property type="entry name" value="N_methyl_site"/>
</dbReference>
<feature type="transmembrane region" description="Helical" evidence="1">
    <location>
        <begin position="21"/>
        <end position="44"/>
    </location>
</feature>
<evidence type="ECO:0000313" key="2">
    <source>
        <dbReference type="EMBL" id="SJZ90155.1"/>
    </source>
</evidence>
<name>A0A1T4PF15_9GAMM</name>
<reference evidence="2 3" key="1">
    <citation type="submission" date="2017-02" db="EMBL/GenBank/DDBJ databases">
        <authorList>
            <person name="Peterson S.W."/>
        </authorList>
    </citation>
    <scope>NUCLEOTIDE SEQUENCE [LARGE SCALE GENOMIC DNA]</scope>
    <source>
        <strain evidence="2 3">DSM 21749</strain>
    </source>
</reference>
<evidence type="ECO:0000256" key="1">
    <source>
        <dbReference type="SAM" id="Phobius"/>
    </source>
</evidence>
<keyword evidence="1" id="KW-1133">Transmembrane helix</keyword>
<accession>A0A1T4PF15</accession>
<dbReference type="InterPro" id="IPR045584">
    <property type="entry name" value="Pilin-like"/>
</dbReference>
<keyword evidence="3" id="KW-1185">Reference proteome</keyword>
<dbReference type="PROSITE" id="PS00409">
    <property type="entry name" value="PROKAR_NTER_METHYL"/>
    <property type="match status" value="1"/>
</dbReference>
<organism evidence="2 3">
    <name type="scientific">Lysobacter spongiicola DSM 21749</name>
    <dbReference type="NCBI Taxonomy" id="1122188"/>
    <lineage>
        <taxon>Bacteria</taxon>
        <taxon>Pseudomonadati</taxon>
        <taxon>Pseudomonadota</taxon>
        <taxon>Gammaproteobacteria</taxon>
        <taxon>Lysobacterales</taxon>
        <taxon>Lysobacteraceae</taxon>
        <taxon>Novilysobacter</taxon>
    </lineage>
</organism>
<sequence>MWGICRRAEPAVQRLRAARGFTLLELLVVLSILGVATALAAPAVSGSIDAWRRQAAVDAVVEQVRGWPADARSAGRPLLVTDDPDAADRAELSVPEGWELVVPQPWRVRANGACEGGMLQLLRDGSSVELEVLAPFCEIAAGEAG</sequence>
<proteinExistence type="predicted"/>
<dbReference type="SUPFAM" id="SSF54523">
    <property type="entry name" value="Pili subunits"/>
    <property type="match status" value="1"/>
</dbReference>